<feature type="region of interest" description="Disordered" evidence="1">
    <location>
        <begin position="425"/>
        <end position="455"/>
    </location>
</feature>
<dbReference type="AlphaFoldDB" id="A0A9P5QBX1"/>
<protein>
    <submittedName>
        <fullName evidence="2">Uncharacterized protein</fullName>
    </submittedName>
</protein>
<evidence type="ECO:0000256" key="1">
    <source>
        <dbReference type="SAM" id="MobiDB-lite"/>
    </source>
</evidence>
<proteinExistence type="predicted"/>
<accession>A0A9P5QBX1</accession>
<sequence length="455" mass="51104">MDSFCGSIIPSNDYLHSTQYYPDAPSLKCPESPNNRIRTEWLLEAVPEARKSKLKEKDDAKPKESVAMGKEKSANKEAKRRSLREKRESVQEWLKNVQEEFNPALNAGPSANIGSRDTESPVLEEQLVRRAGRERKKERIDSESRSLVKVCHGNPDVDNLILDPLHGLDTSLGQSDTLQSRITHQDIMMDALFGVMKRVDDLESQLELTNSRSTGTNVGNANADMFSIGTTRATGHRALSFLRDSMETSHWFGEHLARDHARLTQVHTEDINERQGRMEKKESVNAGRMEMGSSLMLAQHSDSTVNQSRERIILSSHSEWASQQGGIHLEGNITERETQEPVANLISYSKAKSIERSQKSLAEEMTSAEESQRQEMSGLWVERHQESHTDDAKEENGGVLVLSEDEDIDIVDVDSEGTFEVVEYGEGDSVVAVENEKEDESTRDDDDDDSSVYIV</sequence>
<comment type="caution">
    <text evidence="2">The sequence shown here is derived from an EMBL/GenBank/DDBJ whole genome shotgun (WGS) entry which is preliminary data.</text>
</comment>
<feature type="compositionally biased region" description="Acidic residues" evidence="1">
    <location>
        <begin position="436"/>
        <end position="455"/>
    </location>
</feature>
<feature type="compositionally biased region" description="Basic and acidic residues" evidence="1">
    <location>
        <begin position="50"/>
        <end position="77"/>
    </location>
</feature>
<feature type="region of interest" description="Disordered" evidence="1">
    <location>
        <begin position="104"/>
        <end position="140"/>
    </location>
</feature>
<evidence type="ECO:0000313" key="3">
    <source>
        <dbReference type="Proteomes" id="UP000772434"/>
    </source>
</evidence>
<keyword evidence="3" id="KW-1185">Reference proteome</keyword>
<evidence type="ECO:0000313" key="2">
    <source>
        <dbReference type="EMBL" id="KAF9078682.1"/>
    </source>
</evidence>
<feature type="region of interest" description="Disordered" evidence="1">
    <location>
        <begin position="50"/>
        <end position="84"/>
    </location>
</feature>
<reference evidence="2" key="1">
    <citation type="submission" date="2020-11" db="EMBL/GenBank/DDBJ databases">
        <authorList>
            <consortium name="DOE Joint Genome Institute"/>
            <person name="Ahrendt S."/>
            <person name="Riley R."/>
            <person name="Andreopoulos W."/>
            <person name="Labutti K."/>
            <person name="Pangilinan J."/>
            <person name="Ruiz-Duenas F.J."/>
            <person name="Barrasa J.M."/>
            <person name="Sanchez-Garcia M."/>
            <person name="Camarero S."/>
            <person name="Miyauchi S."/>
            <person name="Serrano A."/>
            <person name="Linde D."/>
            <person name="Babiker R."/>
            <person name="Drula E."/>
            <person name="Ayuso-Fernandez I."/>
            <person name="Pacheco R."/>
            <person name="Padilla G."/>
            <person name="Ferreira P."/>
            <person name="Barriuso J."/>
            <person name="Kellner H."/>
            <person name="Castanera R."/>
            <person name="Alfaro M."/>
            <person name="Ramirez L."/>
            <person name="Pisabarro A.G."/>
            <person name="Kuo A."/>
            <person name="Tritt A."/>
            <person name="Lipzen A."/>
            <person name="He G."/>
            <person name="Yan M."/>
            <person name="Ng V."/>
            <person name="Cullen D."/>
            <person name="Martin F."/>
            <person name="Rosso M.-N."/>
            <person name="Henrissat B."/>
            <person name="Hibbett D."/>
            <person name="Martinez A.T."/>
            <person name="Grigoriev I.V."/>
        </authorList>
    </citation>
    <scope>NUCLEOTIDE SEQUENCE</scope>
    <source>
        <strain evidence="2">AH 40177</strain>
    </source>
</reference>
<dbReference type="OrthoDB" id="3004401at2759"/>
<organism evidence="2 3">
    <name type="scientific">Rhodocollybia butyracea</name>
    <dbReference type="NCBI Taxonomy" id="206335"/>
    <lineage>
        <taxon>Eukaryota</taxon>
        <taxon>Fungi</taxon>
        <taxon>Dikarya</taxon>
        <taxon>Basidiomycota</taxon>
        <taxon>Agaricomycotina</taxon>
        <taxon>Agaricomycetes</taxon>
        <taxon>Agaricomycetidae</taxon>
        <taxon>Agaricales</taxon>
        <taxon>Marasmiineae</taxon>
        <taxon>Omphalotaceae</taxon>
        <taxon>Rhodocollybia</taxon>
    </lineage>
</organism>
<gene>
    <name evidence="2" type="ORF">BDP27DRAFT_1310004</name>
</gene>
<dbReference type="Proteomes" id="UP000772434">
    <property type="component" value="Unassembled WGS sequence"/>
</dbReference>
<dbReference type="EMBL" id="JADNRY010000001">
    <property type="protein sequence ID" value="KAF9078682.1"/>
    <property type="molecule type" value="Genomic_DNA"/>
</dbReference>
<name>A0A9P5QBX1_9AGAR</name>